<protein>
    <submittedName>
        <fullName evidence="1">AlNc14C17G1826 protein</fullName>
    </submittedName>
</protein>
<accession>F0W4K6</accession>
<gene>
    <name evidence="1" type="primary">AlNc14C17G1826</name>
    <name evidence="1" type="ORF">ALNC14_021820</name>
</gene>
<reference evidence="1" key="2">
    <citation type="submission" date="2011-02" db="EMBL/GenBank/DDBJ databases">
        <authorList>
            <person name="MacLean D."/>
        </authorList>
    </citation>
    <scope>NUCLEOTIDE SEQUENCE</scope>
</reference>
<name>F0W4K6_9STRA</name>
<dbReference type="AlphaFoldDB" id="F0W4K6"/>
<organism evidence="1">
    <name type="scientific">Albugo laibachii Nc14</name>
    <dbReference type="NCBI Taxonomy" id="890382"/>
    <lineage>
        <taxon>Eukaryota</taxon>
        <taxon>Sar</taxon>
        <taxon>Stramenopiles</taxon>
        <taxon>Oomycota</taxon>
        <taxon>Peronosporomycetes</taxon>
        <taxon>Albuginales</taxon>
        <taxon>Albuginaceae</taxon>
        <taxon>Albugo</taxon>
    </lineage>
</organism>
<dbReference type="EMBL" id="FR824062">
    <property type="protein sequence ID" value="CCA16039.1"/>
    <property type="molecule type" value="Genomic_DNA"/>
</dbReference>
<proteinExistence type="predicted"/>
<sequence length="66" mass="7988">MKERLALFRSRSAIVRAHLTCDKQIWSLAHLLKPTGLTCVPDKNLRFHPICYFFKYYPIECYRLWQ</sequence>
<dbReference type="HOGENOM" id="CLU_206169_0_0_1"/>
<reference evidence="1" key="1">
    <citation type="journal article" date="2011" name="PLoS Biol.">
        <title>Gene gain and loss during evolution of obligate parasitism in the white rust pathogen of Arabidopsis thaliana.</title>
        <authorList>
            <person name="Kemen E."/>
            <person name="Gardiner A."/>
            <person name="Schultz-Larsen T."/>
            <person name="Kemen A.C."/>
            <person name="Balmuth A.L."/>
            <person name="Robert-Seilaniantz A."/>
            <person name="Bailey K."/>
            <person name="Holub E."/>
            <person name="Studholme D.J."/>
            <person name="Maclean D."/>
            <person name="Jones J.D."/>
        </authorList>
    </citation>
    <scope>NUCLEOTIDE SEQUENCE</scope>
</reference>
<evidence type="ECO:0000313" key="1">
    <source>
        <dbReference type="EMBL" id="CCA16039.1"/>
    </source>
</evidence>